<dbReference type="Proteomes" id="UP000245657">
    <property type="component" value="Unassembled WGS sequence"/>
</dbReference>
<dbReference type="PANTHER" id="PTHR34383:SF3">
    <property type="entry name" value="POLYPHOSPHATE:AMP PHOSPHOTRANSFERASE"/>
    <property type="match status" value="1"/>
</dbReference>
<keyword evidence="2" id="KW-0808">Transferase</keyword>
<evidence type="ECO:0000259" key="1">
    <source>
        <dbReference type="Pfam" id="PF03976"/>
    </source>
</evidence>
<dbReference type="InterPro" id="IPR022489">
    <property type="entry name" value="PolyP_AMP_Tfrase"/>
</dbReference>
<proteinExistence type="predicted"/>
<dbReference type="PANTHER" id="PTHR34383">
    <property type="entry name" value="POLYPHOSPHATE:AMP PHOSPHOTRANSFERASE-RELATED"/>
    <property type="match status" value="1"/>
</dbReference>
<evidence type="ECO:0000313" key="3">
    <source>
        <dbReference type="Proteomes" id="UP000245657"/>
    </source>
</evidence>
<dbReference type="NCBIfam" id="TIGR03708">
    <property type="entry name" value="poly_P_AMP_trns"/>
    <property type="match status" value="1"/>
</dbReference>
<dbReference type="GO" id="GO:0043751">
    <property type="term" value="F:polyphosphate:AMP phosphotransferase activity"/>
    <property type="evidence" value="ECO:0007669"/>
    <property type="project" value="InterPro"/>
</dbReference>
<name>A0A2V2N7J7_9EURY</name>
<evidence type="ECO:0000313" key="2">
    <source>
        <dbReference type="EMBL" id="PWR71531.1"/>
    </source>
</evidence>
<dbReference type="AlphaFoldDB" id="A0A2V2N7J7"/>
<feature type="domain" description="Polyphosphate kinase-2-related" evidence="1">
    <location>
        <begin position="13"/>
        <end position="231"/>
    </location>
</feature>
<dbReference type="InterPro" id="IPR027417">
    <property type="entry name" value="P-loop_NTPase"/>
</dbReference>
<dbReference type="EMBL" id="QGMY01000008">
    <property type="protein sequence ID" value="PWR71531.1"/>
    <property type="molecule type" value="Genomic_DNA"/>
</dbReference>
<dbReference type="Gene3D" id="3.40.50.300">
    <property type="entry name" value="P-loop containing nucleotide triphosphate hydrolases"/>
    <property type="match status" value="2"/>
</dbReference>
<dbReference type="Pfam" id="PF03976">
    <property type="entry name" value="PPK2"/>
    <property type="match status" value="2"/>
</dbReference>
<dbReference type="GeneID" id="97550317"/>
<dbReference type="RefSeq" id="WP_109969149.1">
    <property type="nucleotide sequence ID" value="NZ_CP176093.1"/>
</dbReference>
<dbReference type="SUPFAM" id="SSF52540">
    <property type="entry name" value="P-loop containing nucleoside triphosphate hydrolases"/>
    <property type="match status" value="2"/>
</dbReference>
<keyword evidence="3" id="KW-1185">Reference proteome</keyword>
<organism evidence="2 3">
    <name type="scientific">Methanospirillum lacunae</name>
    <dbReference type="NCBI Taxonomy" id="668570"/>
    <lineage>
        <taxon>Archaea</taxon>
        <taxon>Methanobacteriati</taxon>
        <taxon>Methanobacteriota</taxon>
        <taxon>Stenosarchaea group</taxon>
        <taxon>Methanomicrobia</taxon>
        <taxon>Methanomicrobiales</taxon>
        <taxon>Methanospirillaceae</taxon>
        <taxon>Methanospirillum</taxon>
    </lineage>
</organism>
<feature type="domain" description="Polyphosphate kinase-2-related" evidence="1">
    <location>
        <begin position="273"/>
        <end position="494"/>
    </location>
</feature>
<dbReference type="InterPro" id="IPR022488">
    <property type="entry name" value="PPK2-related"/>
</dbReference>
<dbReference type="OrthoDB" id="9408at2157"/>
<gene>
    <name evidence="2" type="primary">pap</name>
    <name evidence="2" type="ORF">DK846_11780</name>
</gene>
<sequence>MLETFDLSIKIPKDDYASIADPLSIGTGELQREVRKRGKSVIIVFEGWRGSGISQVINKLLHAFDPRGVRVYATDEPDDIERDHSLMWRFWTKVPPYGQIAIFDRSWYTSMLVERVERMHEDEIPSHCISDIIGFEEQITGDGNLIIKFFLHISKQEQKKRLSDLEDDPFTYQARYLRRKEGMYQYNLFLPVIEKMLMKTDLPTSPWIIVEAEQLKYAHVKILRTVNSMIEGWLANRDEDSSDNSQFFAVQGVMKNIGETSILDTVDLSKSYTKDEYKPLLEQYQEDLKRIQFITYRQGIPVVIVFEGWDAAGKGGCIIRLTNPLNPRGYVVEPIGSPNDYEKLHHYLWRFYPKFPRKGHITIFDRSWYGRVLVERVEKFCREDEWQRAYHEINAMEEQLARNGVVIVKFWLHIDQDEQLKRFNERENSEYKRYKITDEDWRNRKRWDEYELAVNAMIRRTSTPEAPWTIIPANNKYYARIMTIKTVIEAIEKKIGEKGLL</sequence>
<dbReference type="GO" id="GO:0006797">
    <property type="term" value="P:polyphosphate metabolic process"/>
    <property type="evidence" value="ECO:0007669"/>
    <property type="project" value="InterPro"/>
</dbReference>
<reference evidence="2 3" key="1">
    <citation type="submission" date="2018-05" db="EMBL/GenBank/DDBJ databases">
        <title>Draft genome of Methanospirillum lacunae Ki8-1.</title>
        <authorList>
            <person name="Dueholm M.S."/>
            <person name="Nielsen P.H."/>
            <person name="Bakmann L.F."/>
            <person name="Otzen D.E."/>
        </authorList>
    </citation>
    <scope>NUCLEOTIDE SEQUENCE [LARGE SCALE GENOMIC DNA]</scope>
    <source>
        <strain evidence="2 3">Ki8-1</strain>
    </source>
</reference>
<accession>A0A2V2N7J7</accession>
<protein>
    <submittedName>
        <fullName evidence="2">Polyphosphate:AMP phosphotransferase</fullName>
    </submittedName>
</protein>
<comment type="caution">
    <text evidence="2">The sequence shown here is derived from an EMBL/GenBank/DDBJ whole genome shotgun (WGS) entry which is preliminary data.</text>
</comment>